<dbReference type="Proteomes" id="UP000240971">
    <property type="component" value="Unassembled WGS sequence"/>
</dbReference>
<protein>
    <submittedName>
        <fullName evidence="1">Uncharacterized protein</fullName>
    </submittedName>
</protein>
<dbReference type="AlphaFoldDB" id="A0A2P8HA35"/>
<proteinExistence type="predicted"/>
<sequence length="137" mass="15523">MKYQYLNEADNMPEKNDQEMIEQVAITFLKAWESGIWSVFEKMLDNGVHLRLPVMAKEENGTGDILISCGRLTGAADNYKPGNWPARFYNFKWALTLDVNKKVIIGQSCDSRYAVFMKIGGGKVTTFNVFPVCWDAA</sequence>
<dbReference type="RefSeq" id="WP_106531172.1">
    <property type="nucleotide sequence ID" value="NZ_PYAW01000009.1"/>
</dbReference>
<evidence type="ECO:0000313" key="1">
    <source>
        <dbReference type="EMBL" id="PSL43078.1"/>
    </source>
</evidence>
<name>A0A2P8HA35_CHINA</name>
<keyword evidence="2" id="KW-1185">Reference proteome</keyword>
<reference evidence="1 2" key="1">
    <citation type="submission" date="2018-03" db="EMBL/GenBank/DDBJ databases">
        <title>Genomic Encyclopedia of Archaeal and Bacterial Type Strains, Phase II (KMG-II): from individual species to whole genera.</title>
        <authorList>
            <person name="Goeker M."/>
        </authorList>
    </citation>
    <scope>NUCLEOTIDE SEQUENCE [LARGE SCALE GENOMIC DNA]</scope>
    <source>
        <strain evidence="1 2">DSM 24859</strain>
    </source>
</reference>
<gene>
    <name evidence="1" type="ORF">CLV51_10972</name>
</gene>
<accession>A0A2P8HA35</accession>
<organism evidence="1 2">
    <name type="scientific">Chitinophaga niastensis</name>
    <dbReference type="NCBI Taxonomy" id="536980"/>
    <lineage>
        <taxon>Bacteria</taxon>
        <taxon>Pseudomonadati</taxon>
        <taxon>Bacteroidota</taxon>
        <taxon>Chitinophagia</taxon>
        <taxon>Chitinophagales</taxon>
        <taxon>Chitinophagaceae</taxon>
        <taxon>Chitinophaga</taxon>
    </lineage>
</organism>
<comment type="caution">
    <text evidence="1">The sequence shown here is derived from an EMBL/GenBank/DDBJ whole genome shotgun (WGS) entry which is preliminary data.</text>
</comment>
<evidence type="ECO:0000313" key="2">
    <source>
        <dbReference type="Proteomes" id="UP000240971"/>
    </source>
</evidence>
<dbReference type="EMBL" id="PYAW01000009">
    <property type="protein sequence ID" value="PSL43078.1"/>
    <property type="molecule type" value="Genomic_DNA"/>
</dbReference>